<dbReference type="Gene3D" id="2.30.30.60">
    <property type="match status" value="1"/>
</dbReference>
<dbReference type="InterPro" id="IPR011014">
    <property type="entry name" value="MscS_channel_TM-2"/>
</dbReference>
<sequence>MLTAVFHSHEAAAMTNAHNTQDDWDLILAKLHLFDKLKLVWEKSRDWVTQDLLEVDTLYELAVLAAVFGVSWLLARRLRAVLAPRWAEVMERGGRRAQWRRDLLRLLDPVISLVFLWPLYLLSSAAGMDNDLLTLFANAVGAWVLIRLVTTALFKPFWARVFAMFIWAIAALSIFGLLGEVVRLLDAMKMTVGSLKLSLLDLLESLLFFTILLRLGIRAGTFMENRLAASGELEASTRALIGLLGKTVLVLVVGILSLEIIGVDMDMLTVFSGALGFGLGIGLRTVFSNLISGVIIMVDKSIRPGDVIWVGEVFGEVTSLRARYASVVTRDGQEFLIPNEDLISRQVINCSYSSREVRIKVPIGIAFGSDVDLAMSLAEQAAADVPRILKSPPPGCRLVGLGEFAINLSLRFWITDPEHGVSNVTTEVLKRVLKLFEKNGVEIPMPQQEVRIKSRAAEEAS</sequence>
<dbReference type="Gene3D" id="1.10.287.1260">
    <property type="match status" value="1"/>
</dbReference>
<evidence type="ECO:0000256" key="4">
    <source>
        <dbReference type="ARBA" id="ARBA00022692"/>
    </source>
</evidence>
<proteinExistence type="inferred from homology"/>
<feature type="domain" description="Mechanosensitive ion channel MscS C-terminal" evidence="9">
    <location>
        <begin position="359"/>
        <end position="443"/>
    </location>
</feature>
<evidence type="ECO:0000256" key="5">
    <source>
        <dbReference type="ARBA" id="ARBA00022989"/>
    </source>
</evidence>
<evidence type="ECO:0000256" key="7">
    <source>
        <dbReference type="SAM" id="Phobius"/>
    </source>
</evidence>
<dbReference type="KEGG" id="dmp:FAK_05520"/>
<keyword evidence="4 7" id="KW-0812">Transmembrane</keyword>
<dbReference type="Proteomes" id="UP001366166">
    <property type="component" value="Chromosome"/>
</dbReference>
<dbReference type="SUPFAM" id="SSF50182">
    <property type="entry name" value="Sm-like ribonucleoproteins"/>
    <property type="match status" value="1"/>
</dbReference>
<name>A0AAU9E8P6_9BACT</name>
<gene>
    <name evidence="10" type="ORF">FAK_05520</name>
</gene>
<dbReference type="InterPro" id="IPR006685">
    <property type="entry name" value="MscS_channel_2nd"/>
</dbReference>
<protein>
    <submittedName>
        <fullName evidence="10">Mechanosensitive ion channel protein</fullName>
    </submittedName>
</protein>
<dbReference type="Pfam" id="PF00924">
    <property type="entry name" value="MS_channel_2nd"/>
    <property type="match status" value="1"/>
</dbReference>
<evidence type="ECO:0000259" key="9">
    <source>
        <dbReference type="Pfam" id="PF21082"/>
    </source>
</evidence>
<evidence type="ECO:0000256" key="6">
    <source>
        <dbReference type="ARBA" id="ARBA00023136"/>
    </source>
</evidence>
<feature type="transmembrane region" description="Helical" evidence="7">
    <location>
        <begin position="267"/>
        <end position="287"/>
    </location>
</feature>
<feature type="transmembrane region" description="Helical" evidence="7">
    <location>
        <begin position="132"/>
        <end position="150"/>
    </location>
</feature>
<reference evidence="11" key="1">
    <citation type="journal article" date="2023" name="Arch. Microbiol.">
        <title>Desulfoferula mesophilus gen. nov. sp. nov., a mesophilic sulfate-reducing bacterium isolated from a brackish lake sediment.</title>
        <authorList>
            <person name="Watanabe T."/>
            <person name="Yabe T."/>
            <person name="Tsuji J.M."/>
            <person name="Fukui M."/>
        </authorList>
    </citation>
    <scope>NUCLEOTIDE SEQUENCE [LARGE SCALE GENOMIC DNA]</scope>
    <source>
        <strain evidence="11">12FAK</strain>
    </source>
</reference>
<dbReference type="GO" id="GO:0005886">
    <property type="term" value="C:plasma membrane"/>
    <property type="evidence" value="ECO:0007669"/>
    <property type="project" value="UniProtKB-SubCell"/>
</dbReference>
<accession>A0AAU9E8P6</accession>
<keyword evidence="5 7" id="KW-1133">Transmembrane helix</keyword>
<dbReference type="InterPro" id="IPR052702">
    <property type="entry name" value="MscS-like_channel"/>
</dbReference>
<dbReference type="InterPro" id="IPR010920">
    <property type="entry name" value="LSM_dom_sf"/>
</dbReference>
<evidence type="ECO:0000313" key="11">
    <source>
        <dbReference type="Proteomes" id="UP001366166"/>
    </source>
</evidence>
<dbReference type="InterPro" id="IPR049278">
    <property type="entry name" value="MS_channel_C"/>
</dbReference>
<evidence type="ECO:0000256" key="1">
    <source>
        <dbReference type="ARBA" id="ARBA00004651"/>
    </source>
</evidence>
<dbReference type="InterPro" id="IPR011066">
    <property type="entry name" value="MscS_channel_C_sf"/>
</dbReference>
<dbReference type="Pfam" id="PF21082">
    <property type="entry name" value="MS_channel_3rd"/>
    <property type="match status" value="1"/>
</dbReference>
<feature type="transmembrane region" description="Helical" evidence="7">
    <location>
        <begin position="103"/>
        <end position="120"/>
    </location>
</feature>
<dbReference type="SUPFAM" id="SSF82689">
    <property type="entry name" value="Mechanosensitive channel protein MscS (YggB), C-terminal domain"/>
    <property type="match status" value="1"/>
</dbReference>
<dbReference type="AlphaFoldDB" id="A0AAU9E8P6"/>
<dbReference type="GO" id="GO:0008381">
    <property type="term" value="F:mechanosensitive monoatomic ion channel activity"/>
    <property type="evidence" value="ECO:0007669"/>
    <property type="project" value="UniProtKB-ARBA"/>
</dbReference>
<dbReference type="PANTHER" id="PTHR30347:SF1">
    <property type="entry name" value="MECHANOSENSITIVE CHANNEL MSCK"/>
    <property type="match status" value="1"/>
</dbReference>
<dbReference type="InterPro" id="IPR023408">
    <property type="entry name" value="MscS_beta-dom_sf"/>
</dbReference>
<organism evidence="10 11">
    <name type="scientific">Desulfoferula mesophila</name>
    <dbReference type="NCBI Taxonomy" id="3058419"/>
    <lineage>
        <taxon>Bacteria</taxon>
        <taxon>Pseudomonadati</taxon>
        <taxon>Thermodesulfobacteriota</taxon>
        <taxon>Desulfarculia</taxon>
        <taxon>Desulfarculales</taxon>
        <taxon>Desulfarculaceae</taxon>
        <taxon>Desulfoferula</taxon>
    </lineage>
</organism>
<feature type="transmembrane region" description="Helical" evidence="7">
    <location>
        <begin position="57"/>
        <end position="75"/>
    </location>
</feature>
<feature type="transmembrane region" description="Helical" evidence="7">
    <location>
        <begin position="238"/>
        <end position="261"/>
    </location>
</feature>
<feature type="domain" description="Mechanosensitive ion channel MscS" evidence="8">
    <location>
        <begin position="285"/>
        <end position="351"/>
    </location>
</feature>
<dbReference type="PANTHER" id="PTHR30347">
    <property type="entry name" value="POTASSIUM CHANNEL RELATED"/>
    <property type="match status" value="1"/>
</dbReference>
<feature type="transmembrane region" description="Helical" evidence="7">
    <location>
        <begin position="198"/>
        <end position="217"/>
    </location>
</feature>
<evidence type="ECO:0000259" key="8">
    <source>
        <dbReference type="Pfam" id="PF00924"/>
    </source>
</evidence>
<keyword evidence="6 7" id="KW-0472">Membrane</keyword>
<evidence type="ECO:0000256" key="2">
    <source>
        <dbReference type="ARBA" id="ARBA00008017"/>
    </source>
</evidence>
<comment type="subcellular location">
    <subcellularLocation>
        <location evidence="1">Cell membrane</location>
        <topology evidence="1">Multi-pass membrane protein</topology>
    </subcellularLocation>
</comment>
<evidence type="ECO:0000256" key="3">
    <source>
        <dbReference type="ARBA" id="ARBA00022475"/>
    </source>
</evidence>
<feature type="transmembrane region" description="Helical" evidence="7">
    <location>
        <begin position="157"/>
        <end position="178"/>
    </location>
</feature>
<dbReference type="Gene3D" id="3.30.70.100">
    <property type="match status" value="1"/>
</dbReference>
<comment type="similarity">
    <text evidence="2">Belongs to the MscS (TC 1.A.23) family.</text>
</comment>
<keyword evidence="3" id="KW-1003">Cell membrane</keyword>
<dbReference type="SUPFAM" id="SSF82861">
    <property type="entry name" value="Mechanosensitive channel protein MscS (YggB), transmembrane region"/>
    <property type="match status" value="1"/>
</dbReference>
<keyword evidence="11" id="KW-1185">Reference proteome</keyword>
<evidence type="ECO:0000313" key="10">
    <source>
        <dbReference type="EMBL" id="BEQ13486.1"/>
    </source>
</evidence>
<dbReference type="EMBL" id="AP028679">
    <property type="protein sequence ID" value="BEQ13486.1"/>
    <property type="molecule type" value="Genomic_DNA"/>
</dbReference>